<comment type="caution">
    <text evidence="1">The sequence shown here is derived from an EMBL/GenBank/DDBJ whole genome shotgun (WGS) entry which is preliminary data.</text>
</comment>
<reference evidence="1 2" key="1">
    <citation type="submission" date="2011-08" db="EMBL/GenBank/DDBJ databases">
        <authorList>
            <person name="Liu Z.J."/>
            <person name="Shi F.L."/>
            <person name="Lu J.Q."/>
            <person name="Li M."/>
            <person name="Wang Z.L."/>
        </authorList>
    </citation>
    <scope>NUCLEOTIDE SEQUENCE [LARGE SCALE GENOMIC DNA]</scope>
    <source>
        <strain evidence="1 2">USNM 41457</strain>
    </source>
</reference>
<sequence length="219" mass="25428">MIDCMISFLRDAFGSLRKREKKKLDPNSAFHKSIETFISSNSSLFEHNMKHGRFDYNKNKLSTINISTVSDQKEENLTVNRSLNSLLLDSNEIINSKFGSIQNDHARKSEKTSSKKIPRILISKTKKDIRSQNSLSDEDTKSIQLSDSSFLENDLGSSETHEFWKIYQNKLRNLRFGQADNLDYSDIIESYSTLDDEDNNLSKELFNKMEQYLKTQENF</sequence>
<accession>J9DRF1</accession>
<organism evidence="1 2">
    <name type="scientific">Edhazardia aedis (strain USNM 41457)</name>
    <name type="common">Microsporidian parasite</name>
    <dbReference type="NCBI Taxonomy" id="1003232"/>
    <lineage>
        <taxon>Eukaryota</taxon>
        <taxon>Fungi</taxon>
        <taxon>Fungi incertae sedis</taxon>
        <taxon>Microsporidia</taxon>
        <taxon>Edhazardia</taxon>
    </lineage>
</organism>
<keyword evidence="2" id="KW-1185">Reference proteome</keyword>
<name>J9DRF1_EDHAE</name>
<protein>
    <submittedName>
        <fullName evidence="1">Uncharacterized protein</fullName>
    </submittedName>
</protein>
<proteinExistence type="predicted"/>
<gene>
    <name evidence="1" type="ORF">EDEG_00751</name>
</gene>
<evidence type="ECO:0000313" key="2">
    <source>
        <dbReference type="Proteomes" id="UP000003163"/>
    </source>
</evidence>
<dbReference type="HOGENOM" id="CLU_1261487_0_0_1"/>
<dbReference type="InParanoid" id="J9DRF1"/>
<reference evidence="2" key="2">
    <citation type="submission" date="2015-07" db="EMBL/GenBank/DDBJ databases">
        <title>Contrasting host-pathogen interactions and genome evolution in two generalist and specialist microsporidian pathogens of mosquitoes.</title>
        <authorList>
            <consortium name="The Broad Institute Genomics Platform"/>
            <consortium name="The Broad Institute Genome Sequencing Center for Infectious Disease"/>
            <person name="Cuomo C.A."/>
            <person name="Sanscrainte N.D."/>
            <person name="Goldberg J.M."/>
            <person name="Heiman D."/>
            <person name="Young S."/>
            <person name="Zeng Q."/>
            <person name="Becnel J.J."/>
            <person name="Birren B.W."/>
        </authorList>
    </citation>
    <scope>NUCLEOTIDE SEQUENCE [LARGE SCALE GENOMIC DNA]</scope>
    <source>
        <strain evidence="2">USNM 41457</strain>
    </source>
</reference>
<dbReference type="AlphaFoldDB" id="J9DRF1"/>
<dbReference type="EMBL" id="AFBI03000009">
    <property type="protein sequence ID" value="EJW05140.1"/>
    <property type="molecule type" value="Genomic_DNA"/>
</dbReference>
<dbReference type="VEuPathDB" id="MicrosporidiaDB:EDEG_00751"/>
<evidence type="ECO:0000313" key="1">
    <source>
        <dbReference type="EMBL" id="EJW05140.1"/>
    </source>
</evidence>
<dbReference type="Proteomes" id="UP000003163">
    <property type="component" value="Unassembled WGS sequence"/>
</dbReference>